<reference evidence="3" key="2">
    <citation type="journal article" date="2021" name="Sci. Data">
        <title>Chromosome-scale genome sequencing, assembly and annotation of six genomes from subfamily Leishmaniinae.</title>
        <authorList>
            <person name="Almutairi H."/>
            <person name="Urbaniak M.D."/>
            <person name="Bates M.D."/>
            <person name="Jariyapan N."/>
            <person name="Kwakye-Nuako G."/>
            <person name="Thomaz Soccol V."/>
            <person name="Al-Salem W.S."/>
            <person name="Dillon R.J."/>
            <person name="Bates P.A."/>
            <person name="Gatherer D."/>
        </authorList>
    </citation>
    <scope>NUCLEOTIDE SEQUENCE [LARGE SCALE GENOMIC DNA]</scope>
</reference>
<dbReference type="OrthoDB" id="191601at2759"/>
<proteinExistence type="predicted"/>
<dbReference type="GeneID" id="92517416"/>
<organism evidence="2 3">
    <name type="scientific">Leishmania martiniquensis</name>
    <dbReference type="NCBI Taxonomy" id="1580590"/>
    <lineage>
        <taxon>Eukaryota</taxon>
        <taxon>Discoba</taxon>
        <taxon>Euglenozoa</taxon>
        <taxon>Kinetoplastea</taxon>
        <taxon>Metakinetoplastina</taxon>
        <taxon>Trypanosomatida</taxon>
        <taxon>Trypanosomatidae</taxon>
        <taxon>Leishmaniinae</taxon>
        <taxon>Leishmania</taxon>
    </lineage>
</organism>
<feature type="region of interest" description="Disordered" evidence="1">
    <location>
        <begin position="237"/>
        <end position="261"/>
    </location>
</feature>
<dbReference type="PANTHER" id="PTHR17985:SF8">
    <property type="entry name" value="TRANSPORT AND GOLGI ORGANIZATION PROTEIN 2 HOMOLOG"/>
    <property type="match status" value="1"/>
</dbReference>
<dbReference type="EMBL" id="JAFEUZ010000009">
    <property type="protein sequence ID" value="KAG5485453.1"/>
    <property type="molecule type" value="Genomic_DNA"/>
</dbReference>
<gene>
    <name evidence="2" type="ORF">LSCM1_07537</name>
</gene>
<comment type="caution">
    <text evidence="2">The sequence shown here is derived from an EMBL/GenBank/DDBJ whole genome shotgun (WGS) entry which is preliminary data.</text>
</comment>
<evidence type="ECO:0000313" key="3">
    <source>
        <dbReference type="Proteomes" id="UP000673552"/>
    </source>
</evidence>
<evidence type="ECO:0008006" key="4">
    <source>
        <dbReference type="Google" id="ProtNLM"/>
    </source>
</evidence>
<dbReference type="KEGG" id="lmat:92517416"/>
<evidence type="ECO:0000313" key="2">
    <source>
        <dbReference type="EMBL" id="KAG5485453.1"/>
    </source>
</evidence>
<name>A0A836L1G8_9TRYP</name>
<dbReference type="InterPro" id="IPR008551">
    <property type="entry name" value="TANGO2"/>
</dbReference>
<reference evidence="3" key="1">
    <citation type="journal article" date="2021" name="Microbiol. Resour. Announc.">
        <title>LGAAP: Leishmaniinae Genome Assembly and Annotation Pipeline.</title>
        <authorList>
            <person name="Almutairi H."/>
            <person name="Urbaniak M.D."/>
            <person name="Bates M.D."/>
            <person name="Jariyapan N."/>
            <person name="Kwakye-Nuako G."/>
            <person name="Thomaz-Soccol V."/>
            <person name="Al-Salem W.S."/>
            <person name="Dillon R.J."/>
            <person name="Bates P.A."/>
            <person name="Gatherer D."/>
        </authorList>
    </citation>
    <scope>NUCLEOTIDE SEQUENCE [LARGE SCALE GENOMIC DNA]</scope>
</reference>
<dbReference type="Proteomes" id="UP000673552">
    <property type="component" value="Unassembled WGS sequence"/>
</dbReference>
<keyword evidence="3" id="KW-1185">Reference proteome</keyword>
<dbReference type="RefSeq" id="XP_067180749.1">
    <property type="nucleotide sequence ID" value="XM_067324904.1"/>
</dbReference>
<dbReference type="AlphaFoldDB" id="A0A836L1G8"/>
<sequence>MCIVALITRYCERFPFILIGNRDEDLARATAGLGLDFSTGLLWAVDQRAGGSWMGIEPRSGRFAILTNCRRPPAAPLTLPSERREGDQFGEGERDGQAHRAKLFPTAATWRGAAPLSHIRAHTTVVPVRATSTALATAATATGRRSRTQGSETVNRVTLAYDPPTSRGVVIKDFLQMGVLPGDAARLPMGNRSNGGTDAALAKNDDLVAALPAVLRAPPYYAGFNLLSCDDLRRGGGASERGGVDAATPEHERSASDDTSAAAPEILYTTNRYAAEHRRPIAPGQVHCLQNSYLDNTRGEPITARLGQLFTDALHLVIDPIAAAQPPSLVAALPPAVVAEIATALADACLCDRCGFDLLEAEKMPSAALEAEALRMQLDSNNPLLGFTDEELHEYFSSGTVGEGGSASIRFCDGGAAMREAYFQSSIFKVPFRGYGTRVQSMVLVERAAAAPSTCLSKAPSIGTTTVIHFYQREVSYDATTQMVAGKPWIAYRILHDGSCVLDSCQATAP</sequence>
<feature type="compositionally biased region" description="Basic and acidic residues" evidence="1">
    <location>
        <begin position="81"/>
        <end position="97"/>
    </location>
</feature>
<evidence type="ECO:0000256" key="1">
    <source>
        <dbReference type="SAM" id="MobiDB-lite"/>
    </source>
</evidence>
<dbReference type="PANTHER" id="PTHR17985">
    <property type="entry name" value="SER/THR-RICH PROTEIN T10 IN DGCR REGION"/>
    <property type="match status" value="1"/>
</dbReference>
<dbReference type="Pfam" id="PF05742">
    <property type="entry name" value="TANGO2"/>
    <property type="match status" value="1"/>
</dbReference>
<feature type="region of interest" description="Disordered" evidence="1">
    <location>
        <begin position="74"/>
        <end position="97"/>
    </location>
</feature>
<accession>A0A836L1G8</accession>
<protein>
    <recommendedName>
        <fullName evidence="4">NRDE protein</fullName>
    </recommendedName>
</protein>